<dbReference type="Proteomes" id="UP001501746">
    <property type="component" value="Unassembled WGS sequence"/>
</dbReference>
<dbReference type="EMBL" id="BAAANK010000002">
    <property type="protein sequence ID" value="GAA1828110.1"/>
    <property type="molecule type" value="Genomic_DNA"/>
</dbReference>
<keyword evidence="6 7" id="KW-0067">ATP-binding</keyword>
<keyword evidence="9" id="KW-1133">Transmembrane helix</keyword>
<evidence type="ECO:0000256" key="2">
    <source>
        <dbReference type="ARBA" id="ARBA00022527"/>
    </source>
</evidence>
<feature type="domain" description="Protein kinase" evidence="10">
    <location>
        <begin position="22"/>
        <end position="289"/>
    </location>
</feature>
<feature type="compositionally biased region" description="Low complexity" evidence="8">
    <location>
        <begin position="368"/>
        <end position="392"/>
    </location>
</feature>
<feature type="region of interest" description="Disordered" evidence="8">
    <location>
        <begin position="327"/>
        <end position="396"/>
    </location>
</feature>
<evidence type="ECO:0000256" key="1">
    <source>
        <dbReference type="ARBA" id="ARBA00012513"/>
    </source>
</evidence>
<keyword evidence="9" id="KW-0472">Membrane</keyword>
<accession>A0ABP4YR21</accession>
<keyword evidence="9" id="KW-0812">Transmembrane</keyword>
<evidence type="ECO:0000256" key="4">
    <source>
        <dbReference type="ARBA" id="ARBA00022741"/>
    </source>
</evidence>
<evidence type="ECO:0000259" key="10">
    <source>
        <dbReference type="PROSITE" id="PS50011"/>
    </source>
</evidence>
<dbReference type="Pfam" id="PF00069">
    <property type="entry name" value="Pkinase"/>
    <property type="match status" value="1"/>
</dbReference>
<keyword evidence="5" id="KW-0418">Kinase</keyword>
<feature type="binding site" evidence="7">
    <location>
        <position position="51"/>
    </location>
    <ligand>
        <name>ATP</name>
        <dbReference type="ChEBI" id="CHEBI:30616"/>
    </ligand>
</feature>
<dbReference type="InterPro" id="IPR000719">
    <property type="entry name" value="Prot_kinase_dom"/>
</dbReference>
<evidence type="ECO:0000256" key="9">
    <source>
        <dbReference type="SAM" id="Phobius"/>
    </source>
</evidence>
<dbReference type="CDD" id="cd14014">
    <property type="entry name" value="STKc_PknB_like"/>
    <property type="match status" value="1"/>
</dbReference>
<evidence type="ECO:0000313" key="11">
    <source>
        <dbReference type="EMBL" id="GAA1828110.1"/>
    </source>
</evidence>
<evidence type="ECO:0000256" key="8">
    <source>
        <dbReference type="SAM" id="MobiDB-lite"/>
    </source>
</evidence>
<dbReference type="PROSITE" id="PS50011">
    <property type="entry name" value="PROTEIN_KINASE_DOM"/>
    <property type="match status" value="1"/>
</dbReference>
<comment type="caution">
    <text evidence="11">The sequence shown here is derived from an EMBL/GenBank/DDBJ whole genome shotgun (WGS) entry which is preliminary data.</text>
</comment>
<sequence length="457" mass="46266">MTNAPEPVAGDPLIGTTLDARYRLDGLIGRGGMASVYRGEDLALGRPVAVKVFTAAADGIDDDERRKSETALLASLSHRALVRLYDASRDADTGREFLVMELVEGRDLRQALRLGPISPADAARMLADLAEALHVIHDRGIVHRDVKPANVLLEPAHLPSHSWNAKLADFGIARLIDDARLTSTGLLVGTPGYVSPEQVTGATPAAPADVYALGLLMLEARTGRAAFPGPAVESASARLVRDPEVPPSLGDDWAALLRSMTAREAGDRPTAIEVAVAASALETAAHPGLAAGDDIARAAAAGAVGADSAAGTGTTVAFGASTHAATDAATEAMAPPGAEDEASPAPDIDGRTGHIADGEATGATKVLPASAPPSAADSADSADSAGSAGSAGTRRRPRWVPAAVAAGVLLLVGAVVAVVVYATSTAPGKADPTPEPLPVVPGELGVHLEQLDEAVTG</sequence>
<keyword evidence="12" id="KW-1185">Reference proteome</keyword>
<keyword evidence="4 7" id="KW-0547">Nucleotide-binding</keyword>
<evidence type="ECO:0000256" key="5">
    <source>
        <dbReference type="ARBA" id="ARBA00022777"/>
    </source>
</evidence>
<dbReference type="SMART" id="SM00220">
    <property type="entry name" value="S_TKc"/>
    <property type="match status" value="1"/>
</dbReference>
<evidence type="ECO:0000256" key="7">
    <source>
        <dbReference type="PROSITE-ProRule" id="PRU10141"/>
    </source>
</evidence>
<dbReference type="EC" id="2.7.11.1" evidence="1"/>
<dbReference type="InterPro" id="IPR017441">
    <property type="entry name" value="Protein_kinase_ATP_BS"/>
</dbReference>
<proteinExistence type="predicted"/>
<organism evidence="11 12">
    <name type="scientific">Agromyces salentinus</name>
    <dbReference type="NCBI Taxonomy" id="269421"/>
    <lineage>
        <taxon>Bacteria</taxon>
        <taxon>Bacillati</taxon>
        <taxon>Actinomycetota</taxon>
        <taxon>Actinomycetes</taxon>
        <taxon>Micrococcales</taxon>
        <taxon>Microbacteriaceae</taxon>
        <taxon>Agromyces</taxon>
    </lineage>
</organism>
<dbReference type="Gene3D" id="1.10.510.10">
    <property type="entry name" value="Transferase(Phosphotransferase) domain 1"/>
    <property type="match status" value="1"/>
</dbReference>
<name>A0ABP4YR21_9MICO</name>
<keyword evidence="2" id="KW-0723">Serine/threonine-protein kinase</keyword>
<feature type="transmembrane region" description="Helical" evidence="9">
    <location>
        <begin position="399"/>
        <end position="422"/>
    </location>
</feature>
<protein>
    <recommendedName>
        <fullName evidence="1">non-specific serine/threonine protein kinase</fullName>
        <ecNumber evidence="1">2.7.11.1</ecNumber>
    </recommendedName>
</protein>
<dbReference type="InterPro" id="IPR008271">
    <property type="entry name" value="Ser/Thr_kinase_AS"/>
</dbReference>
<dbReference type="PROSITE" id="PS00107">
    <property type="entry name" value="PROTEIN_KINASE_ATP"/>
    <property type="match status" value="1"/>
</dbReference>
<evidence type="ECO:0000256" key="3">
    <source>
        <dbReference type="ARBA" id="ARBA00022679"/>
    </source>
</evidence>
<dbReference type="PANTHER" id="PTHR43289">
    <property type="entry name" value="MITOGEN-ACTIVATED PROTEIN KINASE KINASE KINASE 20-RELATED"/>
    <property type="match status" value="1"/>
</dbReference>
<evidence type="ECO:0000313" key="12">
    <source>
        <dbReference type="Proteomes" id="UP001501746"/>
    </source>
</evidence>
<dbReference type="PROSITE" id="PS00108">
    <property type="entry name" value="PROTEIN_KINASE_ST"/>
    <property type="match status" value="1"/>
</dbReference>
<dbReference type="InterPro" id="IPR011009">
    <property type="entry name" value="Kinase-like_dom_sf"/>
</dbReference>
<reference evidence="12" key="1">
    <citation type="journal article" date="2019" name="Int. J. Syst. Evol. Microbiol.">
        <title>The Global Catalogue of Microorganisms (GCM) 10K type strain sequencing project: providing services to taxonomists for standard genome sequencing and annotation.</title>
        <authorList>
            <consortium name="The Broad Institute Genomics Platform"/>
            <consortium name="The Broad Institute Genome Sequencing Center for Infectious Disease"/>
            <person name="Wu L."/>
            <person name="Ma J."/>
        </authorList>
    </citation>
    <scope>NUCLEOTIDE SEQUENCE [LARGE SCALE GENOMIC DNA]</scope>
    <source>
        <strain evidence="12">JCM 14323</strain>
    </source>
</reference>
<feature type="compositionally biased region" description="Basic and acidic residues" evidence="8">
    <location>
        <begin position="348"/>
        <end position="357"/>
    </location>
</feature>
<evidence type="ECO:0000256" key="6">
    <source>
        <dbReference type="ARBA" id="ARBA00022840"/>
    </source>
</evidence>
<keyword evidence="3" id="KW-0808">Transferase</keyword>
<dbReference type="SUPFAM" id="SSF56112">
    <property type="entry name" value="Protein kinase-like (PK-like)"/>
    <property type="match status" value="1"/>
</dbReference>
<dbReference type="Gene3D" id="3.30.200.20">
    <property type="entry name" value="Phosphorylase Kinase, domain 1"/>
    <property type="match status" value="1"/>
</dbReference>
<dbReference type="PANTHER" id="PTHR43289:SF6">
    <property type="entry name" value="SERINE_THREONINE-PROTEIN KINASE NEKL-3"/>
    <property type="match status" value="1"/>
</dbReference>
<dbReference type="RefSeq" id="WP_157427117.1">
    <property type="nucleotide sequence ID" value="NZ_BAAANK010000002.1"/>
</dbReference>
<gene>
    <name evidence="11" type="ORF">GCM10009750_09580</name>
</gene>